<keyword evidence="4" id="KW-1185">Reference proteome</keyword>
<evidence type="ECO:0000259" key="2">
    <source>
        <dbReference type="Pfam" id="PF04149"/>
    </source>
</evidence>
<dbReference type="InterPro" id="IPR007278">
    <property type="entry name" value="DUF397"/>
</dbReference>
<feature type="region of interest" description="Disordered" evidence="1">
    <location>
        <begin position="1"/>
        <end position="22"/>
    </location>
</feature>
<comment type="caution">
    <text evidence="3">The sequence shown here is derived from an EMBL/GenBank/DDBJ whole genome shotgun (WGS) entry which is preliminary data.</text>
</comment>
<evidence type="ECO:0000256" key="1">
    <source>
        <dbReference type="SAM" id="MobiDB-lite"/>
    </source>
</evidence>
<name>A0A9W6RZ50_9ACTN</name>
<accession>A0A9W6RZ50</accession>
<dbReference type="AlphaFoldDB" id="A0A9W6RZ50"/>
<reference evidence="3" key="1">
    <citation type="submission" date="2023-03" db="EMBL/GenBank/DDBJ databases">
        <title>Actinoallomurus iriomotensis NBRC 103684.</title>
        <authorList>
            <person name="Ichikawa N."/>
            <person name="Sato H."/>
            <person name="Tonouchi N."/>
        </authorList>
    </citation>
    <scope>NUCLEOTIDE SEQUENCE</scope>
    <source>
        <strain evidence="3">NBRC 103684</strain>
    </source>
</reference>
<dbReference type="Proteomes" id="UP001165074">
    <property type="component" value="Unassembled WGS sequence"/>
</dbReference>
<proteinExistence type="predicted"/>
<evidence type="ECO:0000313" key="3">
    <source>
        <dbReference type="EMBL" id="GLY84179.1"/>
    </source>
</evidence>
<dbReference type="EMBL" id="BSTK01000003">
    <property type="protein sequence ID" value="GLY84179.1"/>
    <property type="molecule type" value="Genomic_DNA"/>
</dbReference>
<gene>
    <name evidence="3" type="ORF">Airi02_021080</name>
</gene>
<organism evidence="3 4">
    <name type="scientific">Actinoallomurus iriomotensis</name>
    <dbReference type="NCBI Taxonomy" id="478107"/>
    <lineage>
        <taxon>Bacteria</taxon>
        <taxon>Bacillati</taxon>
        <taxon>Actinomycetota</taxon>
        <taxon>Actinomycetes</taxon>
        <taxon>Streptosporangiales</taxon>
        <taxon>Thermomonosporaceae</taxon>
        <taxon>Actinoallomurus</taxon>
    </lineage>
</organism>
<protein>
    <recommendedName>
        <fullName evidence="2">DUF397 domain-containing protein</fullName>
    </recommendedName>
</protein>
<dbReference type="Pfam" id="PF04149">
    <property type="entry name" value="DUF397"/>
    <property type="match status" value="1"/>
</dbReference>
<feature type="domain" description="DUF397" evidence="2">
    <location>
        <begin position="92"/>
        <end position="145"/>
    </location>
</feature>
<evidence type="ECO:0000313" key="4">
    <source>
        <dbReference type="Proteomes" id="UP001165074"/>
    </source>
</evidence>
<sequence>MVSLDGGKFIADPGGSRERRGARHAPFRYLAPQVVHMQARMHARMHVHVHERCAAPGRGPTFGAHRSGGFGWLGGDMYQAYNGISAARLREASWLKSHASNPSGNCVELAELPCGEIAIRNSRFPDGPALLYTRAEIDAFIKGAKDGDFDHMLA</sequence>